<feature type="transmembrane region" description="Helical" evidence="1">
    <location>
        <begin position="6"/>
        <end position="24"/>
    </location>
</feature>
<evidence type="ECO:0000313" key="2">
    <source>
        <dbReference type="EMBL" id="OGG58787.1"/>
    </source>
</evidence>
<accession>A0A1F6DBU8</accession>
<evidence type="ECO:0008006" key="4">
    <source>
        <dbReference type="Google" id="ProtNLM"/>
    </source>
</evidence>
<gene>
    <name evidence="2" type="ORF">A3C86_03395</name>
</gene>
<protein>
    <recommendedName>
        <fullName evidence="4">Integral membrane protein (PIN domain superfamily)</fullName>
    </recommendedName>
</protein>
<feature type="transmembrane region" description="Helical" evidence="1">
    <location>
        <begin position="36"/>
        <end position="59"/>
    </location>
</feature>
<feature type="transmembrane region" description="Helical" evidence="1">
    <location>
        <begin position="71"/>
        <end position="89"/>
    </location>
</feature>
<comment type="caution">
    <text evidence="2">The sequence shown here is derived from an EMBL/GenBank/DDBJ whole genome shotgun (WGS) entry which is preliminary data.</text>
</comment>
<evidence type="ECO:0000256" key="1">
    <source>
        <dbReference type="SAM" id="Phobius"/>
    </source>
</evidence>
<reference evidence="2 3" key="1">
    <citation type="journal article" date="2016" name="Nat. Commun.">
        <title>Thousands of microbial genomes shed light on interconnected biogeochemical processes in an aquifer system.</title>
        <authorList>
            <person name="Anantharaman K."/>
            <person name="Brown C.T."/>
            <person name="Hug L.A."/>
            <person name="Sharon I."/>
            <person name="Castelle C.J."/>
            <person name="Probst A.J."/>
            <person name="Thomas B.C."/>
            <person name="Singh A."/>
            <person name="Wilkins M.J."/>
            <person name="Karaoz U."/>
            <person name="Brodie E.L."/>
            <person name="Williams K.H."/>
            <person name="Hubbard S.S."/>
            <person name="Banfield J.F."/>
        </authorList>
    </citation>
    <scope>NUCLEOTIDE SEQUENCE [LARGE SCALE GENOMIC DNA]</scope>
</reference>
<dbReference type="AlphaFoldDB" id="A0A1F6DBU8"/>
<dbReference type="EMBL" id="MFLD01000035">
    <property type="protein sequence ID" value="OGG58787.1"/>
    <property type="molecule type" value="Genomic_DNA"/>
</dbReference>
<keyword evidence="1" id="KW-0812">Transmembrane</keyword>
<proteinExistence type="predicted"/>
<organism evidence="2 3">
    <name type="scientific">Candidatus Kaiserbacteria bacterium RIFCSPHIGHO2_02_FULL_49_16</name>
    <dbReference type="NCBI Taxonomy" id="1798490"/>
    <lineage>
        <taxon>Bacteria</taxon>
        <taxon>Candidatus Kaiseribacteriota</taxon>
    </lineage>
</organism>
<dbReference type="Proteomes" id="UP000178042">
    <property type="component" value="Unassembled WGS sequence"/>
</dbReference>
<name>A0A1F6DBU8_9BACT</name>
<keyword evidence="1" id="KW-1133">Transmembrane helix</keyword>
<evidence type="ECO:0000313" key="3">
    <source>
        <dbReference type="Proteomes" id="UP000178042"/>
    </source>
</evidence>
<keyword evidence="1" id="KW-0472">Membrane</keyword>
<feature type="transmembrane region" description="Helical" evidence="1">
    <location>
        <begin position="101"/>
        <end position="122"/>
    </location>
</feature>
<sequence length="123" mass="13536">MDDSLIAAKLLGTYLIISGLFLILRGKTLPNIIKDFLGHPAIVYLTGIFLIVLSSLYIIQNNIWDGTWRTAVTVLAWAVFLKGVAYIFVPETLHKVVSKKFLASVNLYGLVAVILGLSLLYIG</sequence>